<accession>A0A074ZT84</accession>
<organism evidence="2 3">
    <name type="scientific">Opisthorchis viverrini</name>
    <name type="common">Southeast Asian liver fluke</name>
    <dbReference type="NCBI Taxonomy" id="6198"/>
    <lineage>
        <taxon>Eukaryota</taxon>
        <taxon>Metazoa</taxon>
        <taxon>Spiralia</taxon>
        <taxon>Lophotrochozoa</taxon>
        <taxon>Platyhelminthes</taxon>
        <taxon>Trematoda</taxon>
        <taxon>Digenea</taxon>
        <taxon>Opisthorchiida</taxon>
        <taxon>Opisthorchiata</taxon>
        <taxon>Opisthorchiidae</taxon>
        <taxon>Opisthorchis</taxon>
    </lineage>
</organism>
<sequence>MHCGYGSRCVGPIFSFSRHFSGQTAPKHPRIQEVGILPQISDQKQIQSSKMGVERATNSNGRNFRPRENSLPQSLKTRAHGALRKRKKLASEKDPQKP</sequence>
<proteinExistence type="predicted"/>
<feature type="region of interest" description="Disordered" evidence="1">
    <location>
        <begin position="42"/>
        <end position="98"/>
    </location>
</feature>
<dbReference type="AlphaFoldDB" id="A0A074ZT84"/>
<evidence type="ECO:0000313" key="3">
    <source>
        <dbReference type="Proteomes" id="UP000054324"/>
    </source>
</evidence>
<feature type="compositionally biased region" description="Basic and acidic residues" evidence="1">
    <location>
        <begin position="89"/>
        <end position="98"/>
    </location>
</feature>
<dbReference type="KEGG" id="ovi:T265_02975"/>
<dbReference type="RefSeq" id="XP_009165618.1">
    <property type="nucleotide sequence ID" value="XM_009167354.1"/>
</dbReference>
<keyword evidence="3" id="KW-1185">Reference proteome</keyword>
<dbReference type="CTD" id="20317163"/>
<dbReference type="EMBL" id="KL596658">
    <property type="protein sequence ID" value="KER30623.1"/>
    <property type="molecule type" value="Genomic_DNA"/>
</dbReference>
<name>A0A074ZT84_OPIVI</name>
<feature type="compositionally biased region" description="Basic residues" evidence="1">
    <location>
        <begin position="77"/>
        <end position="88"/>
    </location>
</feature>
<dbReference type="GeneID" id="20317163"/>
<dbReference type="Proteomes" id="UP000054324">
    <property type="component" value="Unassembled WGS sequence"/>
</dbReference>
<evidence type="ECO:0000256" key="1">
    <source>
        <dbReference type="SAM" id="MobiDB-lite"/>
    </source>
</evidence>
<gene>
    <name evidence="2" type="ORF">T265_02975</name>
</gene>
<protein>
    <submittedName>
        <fullName evidence="2">Uncharacterized protein</fullName>
    </submittedName>
</protein>
<evidence type="ECO:0000313" key="2">
    <source>
        <dbReference type="EMBL" id="KER30623.1"/>
    </source>
</evidence>
<reference evidence="2 3" key="1">
    <citation type="submission" date="2013-11" db="EMBL/GenBank/DDBJ databases">
        <title>Opisthorchis viverrini - life in the bile duct.</title>
        <authorList>
            <person name="Young N.D."/>
            <person name="Nagarajan N."/>
            <person name="Lin S.J."/>
            <person name="Korhonen P.K."/>
            <person name="Jex A.R."/>
            <person name="Hall R.S."/>
            <person name="Safavi-Hemami H."/>
            <person name="Kaewkong W."/>
            <person name="Bertrand D."/>
            <person name="Gao S."/>
            <person name="Seet Q."/>
            <person name="Wongkham S."/>
            <person name="Teh B.T."/>
            <person name="Wongkham C."/>
            <person name="Intapan P.M."/>
            <person name="Maleewong W."/>
            <person name="Yang X."/>
            <person name="Hu M."/>
            <person name="Wang Z."/>
            <person name="Hofmann A."/>
            <person name="Sternberg P.W."/>
            <person name="Tan P."/>
            <person name="Wang J."/>
            <person name="Gasser R.B."/>
        </authorList>
    </citation>
    <scope>NUCLEOTIDE SEQUENCE [LARGE SCALE GENOMIC DNA]</scope>
</reference>